<proteinExistence type="predicted"/>
<reference evidence="3" key="1">
    <citation type="journal article" date="2019" name="Int. J. Syst. Evol. Microbiol.">
        <title>The Global Catalogue of Microorganisms (GCM) 10K type strain sequencing project: providing services to taxonomists for standard genome sequencing and annotation.</title>
        <authorList>
            <consortium name="The Broad Institute Genomics Platform"/>
            <consortium name="The Broad Institute Genome Sequencing Center for Infectious Disease"/>
            <person name="Wu L."/>
            <person name="Ma J."/>
        </authorList>
    </citation>
    <scope>NUCLEOTIDE SEQUENCE [LARGE SCALE GENOMIC DNA]</scope>
    <source>
        <strain evidence="3">IBRC-M 10908</strain>
    </source>
</reference>
<gene>
    <name evidence="2" type="ORF">ACFPET_15630</name>
</gene>
<evidence type="ECO:0000313" key="2">
    <source>
        <dbReference type="EMBL" id="MFC4336634.1"/>
    </source>
</evidence>
<feature type="chain" id="PRO_5046556397" description="Methanolan biosynthesis EpsI domain-containing protein" evidence="1">
    <location>
        <begin position="28"/>
        <end position="229"/>
    </location>
</feature>
<accession>A0ABV8U1L1</accession>
<dbReference type="Proteomes" id="UP001595823">
    <property type="component" value="Unassembled WGS sequence"/>
</dbReference>
<evidence type="ECO:0008006" key="4">
    <source>
        <dbReference type="Google" id="ProtNLM"/>
    </source>
</evidence>
<comment type="caution">
    <text evidence="2">The sequence shown here is derived from an EMBL/GenBank/DDBJ whole genome shotgun (WGS) entry which is preliminary data.</text>
</comment>
<feature type="signal peptide" evidence="1">
    <location>
        <begin position="1"/>
        <end position="27"/>
    </location>
</feature>
<sequence length="229" mass="25967">MFHRTSMMAAIAAAVLTSLLLSAPGSAQNPEMPSEGWEWTETWDWVEDEHTKAAQAEQEDLLEKMNPDLEFTPGSTVHRAQQYTDPDRDNRVIRMFYGDWVVEGRPEAVGVFTVLPGGWKPGVKYGEWDPSRLIHCPDAEYEVTCEKGVRQEYRWAYVETKWHIQAVKFLRDGSAVSVVWYTMGSEEIEADVDQVMELTEAIGTVPVWKAWWSDFTESVRVAEGTSAGS</sequence>
<name>A0ABV8U1L1_9ACTN</name>
<dbReference type="EMBL" id="JBHSDK010000021">
    <property type="protein sequence ID" value="MFC4336634.1"/>
    <property type="molecule type" value="Genomic_DNA"/>
</dbReference>
<evidence type="ECO:0000313" key="3">
    <source>
        <dbReference type="Proteomes" id="UP001595823"/>
    </source>
</evidence>
<organism evidence="2 3">
    <name type="scientific">Salininema proteolyticum</name>
    <dbReference type="NCBI Taxonomy" id="1607685"/>
    <lineage>
        <taxon>Bacteria</taxon>
        <taxon>Bacillati</taxon>
        <taxon>Actinomycetota</taxon>
        <taxon>Actinomycetes</taxon>
        <taxon>Glycomycetales</taxon>
        <taxon>Glycomycetaceae</taxon>
        <taxon>Salininema</taxon>
    </lineage>
</organism>
<protein>
    <recommendedName>
        <fullName evidence="4">Methanolan biosynthesis EpsI domain-containing protein</fullName>
    </recommendedName>
</protein>
<keyword evidence="1" id="KW-0732">Signal</keyword>
<dbReference type="RefSeq" id="WP_380622754.1">
    <property type="nucleotide sequence ID" value="NZ_JBHSDK010000021.1"/>
</dbReference>
<evidence type="ECO:0000256" key="1">
    <source>
        <dbReference type="SAM" id="SignalP"/>
    </source>
</evidence>
<keyword evidence="3" id="KW-1185">Reference proteome</keyword>